<organism evidence="2 3">
    <name type="scientific">Rhizoctonia solani</name>
    <dbReference type="NCBI Taxonomy" id="456999"/>
    <lineage>
        <taxon>Eukaryota</taxon>
        <taxon>Fungi</taxon>
        <taxon>Dikarya</taxon>
        <taxon>Basidiomycota</taxon>
        <taxon>Agaricomycotina</taxon>
        <taxon>Agaricomycetes</taxon>
        <taxon>Cantharellales</taxon>
        <taxon>Ceratobasidiaceae</taxon>
        <taxon>Rhizoctonia</taxon>
    </lineage>
</organism>
<sequence length="497" mass="55321">MSHNPFIKQSSEVATHFCQAFSHLFTPPQASEDDSGRELLVTYISANGGEQCAVVKMGDSYEEMLEESCLSLAPWLPPDWKDRHRYFAQEVQSSRGDAVWAVIQPSLVTELARWGRLPELRLMILTPTDYERRSILDNLSLPNEQSPAYEARPQHTVVDGIVQAVLHRLYSEDAVPRPDSAFDAPMSQGTKDQSQRLDEALASESQMSQSHNTSKVLMANPVTSNIGEPGSDKPSRQAPSTSDARPHVQEFGFPLPPPDQLGKSTSTIERTLQVSFKLVSEDKYEAAIRVLRSAYHATSSAQERAQFFLWLGEIGYEIMEYTNAGCDIAIARDLFIALEDRAGRIECDIILARIAHKRAEEGQDGTALTRLLAEARRHGLAALEVQLLCEICRMGCSEAGLREDSFLPVNQAKAGAQRLGDPRLRAESLRTAGLVDEAEGDYLSALQAYSTALEFYRDAKVQSPLSPIKRVETDIQRVKAALSKMPDKPKSRLRRFF</sequence>
<gene>
    <name evidence="2" type="ORF">RDB_LOCUS48347</name>
</gene>
<feature type="region of interest" description="Disordered" evidence="1">
    <location>
        <begin position="176"/>
        <end position="264"/>
    </location>
</feature>
<evidence type="ECO:0000313" key="3">
    <source>
        <dbReference type="Proteomes" id="UP000663888"/>
    </source>
</evidence>
<accession>A0A8H2Y3H2</accession>
<evidence type="ECO:0008006" key="4">
    <source>
        <dbReference type="Google" id="ProtNLM"/>
    </source>
</evidence>
<evidence type="ECO:0000256" key="1">
    <source>
        <dbReference type="SAM" id="MobiDB-lite"/>
    </source>
</evidence>
<evidence type="ECO:0000313" key="2">
    <source>
        <dbReference type="EMBL" id="CAE6439809.1"/>
    </source>
</evidence>
<feature type="compositionally biased region" description="Polar residues" evidence="1">
    <location>
        <begin position="203"/>
        <end position="226"/>
    </location>
</feature>
<proteinExistence type="predicted"/>
<protein>
    <recommendedName>
        <fullName evidence="4">Tetratricopeptide repeat protein</fullName>
    </recommendedName>
</protein>
<dbReference type="AlphaFoldDB" id="A0A8H2Y3H2"/>
<reference evidence="2" key="1">
    <citation type="submission" date="2021-01" db="EMBL/GenBank/DDBJ databases">
        <authorList>
            <person name="Kaushik A."/>
        </authorList>
    </citation>
    <scope>NUCLEOTIDE SEQUENCE</scope>
    <source>
        <strain evidence="2">AG4-R118</strain>
    </source>
</reference>
<dbReference type="EMBL" id="CAJMWX010000949">
    <property type="protein sequence ID" value="CAE6439809.1"/>
    <property type="molecule type" value="Genomic_DNA"/>
</dbReference>
<name>A0A8H2Y3H2_9AGAM</name>
<comment type="caution">
    <text evidence="2">The sequence shown here is derived from an EMBL/GenBank/DDBJ whole genome shotgun (WGS) entry which is preliminary data.</text>
</comment>
<dbReference type="Proteomes" id="UP000663888">
    <property type="component" value="Unassembled WGS sequence"/>
</dbReference>